<feature type="region of interest" description="Disordered" evidence="1">
    <location>
        <begin position="296"/>
        <end position="337"/>
    </location>
</feature>
<feature type="transmembrane region" description="Helical" evidence="2">
    <location>
        <begin position="7"/>
        <end position="28"/>
    </location>
</feature>
<evidence type="ECO:0000256" key="1">
    <source>
        <dbReference type="SAM" id="MobiDB-lite"/>
    </source>
</evidence>
<dbReference type="AlphaFoldDB" id="A0A4P7D3A7"/>
<sequence length="337" mass="34287">MSNTIKIGLLIIMAAIVAMIVRGFFIAASKPAGPKEPTVDRIRVAAADLPRGLLLREDDLAWKTVPHAKTPEGAVVDGAPHPLELKGAVLRQAVTAGAPIVASEVILANAPGFLSATLRPDMRAVSVAIDDVSGNAGLIQPGDYVDLILTQSMQGKTDAPDESVSSETVVQHARVLAVGSELQPAKDSTDANTRARTVTLEVSPHTAQAVAVAARLGSLSLALRSFATLERTADAASGTDATSDSLPDTKPVWAGDISRALRALPNNARRDSAAAAAMAAPVRAAAPAAVVIYRGSSTSTQSGDDGATVAGGAIASANPPSLPPLPAGIPAPSMNLH</sequence>
<dbReference type="KEGG" id="ppai:E1956_28995"/>
<dbReference type="NCBIfam" id="TIGR03177">
    <property type="entry name" value="pilus_cpaB"/>
    <property type="match status" value="1"/>
</dbReference>
<dbReference type="CDD" id="cd11614">
    <property type="entry name" value="SAF_CpaB_FlgA_like"/>
    <property type="match status" value="1"/>
</dbReference>
<dbReference type="InterPro" id="IPR017592">
    <property type="entry name" value="Pilus_assmbl_Flp-typ_CpaB"/>
</dbReference>
<feature type="compositionally biased region" description="Pro residues" evidence="1">
    <location>
        <begin position="320"/>
        <end position="329"/>
    </location>
</feature>
<accession>A0A4P7D3A7</accession>
<feature type="domain" description="SAF" evidence="3">
    <location>
        <begin position="40"/>
        <end position="106"/>
    </location>
</feature>
<reference evidence="4 5" key="1">
    <citation type="submission" date="2019-03" db="EMBL/GenBank/DDBJ databases">
        <title>Paraburkholderia sp. 7MH5, isolated from subtropical forest soil.</title>
        <authorList>
            <person name="Gao Z.-H."/>
            <person name="Qiu L.-H."/>
        </authorList>
    </citation>
    <scope>NUCLEOTIDE SEQUENCE [LARGE SCALE GENOMIC DNA]</scope>
    <source>
        <strain evidence="4 5">7MH5</strain>
    </source>
</reference>
<dbReference type="Proteomes" id="UP000295727">
    <property type="component" value="Chromosome 3"/>
</dbReference>
<dbReference type="Pfam" id="PF16976">
    <property type="entry name" value="RcpC"/>
    <property type="match status" value="1"/>
</dbReference>
<protein>
    <submittedName>
        <fullName evidence="4">Flp pilus assembly protein CpaB</fullName>
    </submittedName>
</protein>
<organism evidence="4 5">
    <name type="scientific">Paraburkholderia pallida</name>
    <dbReference type="NCBI Taxonomy" id="2547399"/>
    <lineage>
        <taxon>Bacteria</taxon>
        <taxon>Pseudomonadati</taxon>
        <taxon>Pseudomonadota</taxon>
        <taxon>Betaproteobacteria</taxon>
        <taxon>Burkholderiales</taxon>
        <taxon>Burkholderiaceae</taxon>
        <taxon>Paraburkholderia</taxon>
    </lineage>
</organism>
<dbReference type="RefSeq" id="WP_134755698.1">
    <property type="nucleotide sequence ID" value="NZ_CP038150.1"/>
</dbReference>
<name>A0A4P7D3A7_9BURK</name>
<keyword evidence="2" id="KW-0472">Membrane</keyword>
<evidence type="ECO:0000313" key="4">
    <source>
        <dbReference type="EMBL" id="QBR01250.1"/>
    </source>
</evidence>
<gene>
    <name evidence="4" type="primary">cpaB</name>
    <name evidence="4" type="ORF">E1956_28995</name>
</gene>
<dbReference type="OrthoDB" id="2037472at2"/>
<keyword evidence="2" id="KW-1133">Transmembrane helix</keyword>
<dbReference type="SMART" id="SM00858">
    <property type="entry name" value="SAF"/>
    <property type="match status" value="1"/>
</dbReference>
<evidence type="ECO:0000313" key="5">
    <source>
        <dbReference type="Proteomes" id="UP000295727"/>
    </source>
</evidence>
<keyword evidence="2" id="KW-0812">Transmembrane</keyword>
<dbReference type="InterPro" id="IPR031571">
    <property type="entry name" value="RcpC_dom"/>
</dbReference>
<keyword evidence="5" id="KW-1185">Reference proteome</keyword>
<dbReference type="InterPro" id="IPR013974">
    <property type="entry name" value="SAF"/>
</dbReference>
<dbReference type="EMBL" id="CP038150">
    <property type="protein sequence ID" value="QBR01250.1"/>
    <property type="molecule type" value="Genomic_DNA"/>
</dbReference>
<proteinExistence type="predicted"/>
<dbReference type="Pfam" id="PF08666">
    <property type="entry name" value="SAF"/>
    <property type="match status" value="1"/>
</dbReference>
<evidence type="ECO:0000259" key="3">
    <source>
        <dbReference type="SMART" id="SM00858"/>
    </source>
</evidence>
<feature type="compositionally biased region" description="Low complexity" evidence="1">
    <location>
        <begin position="296"/>
        <end position="306"/>
    </location>
</feature>
<evidence type="ECO:0000256" key="2">
    <source>
        <dbReference type="SAM" id="Phobius"/>
    </source>
</evidence>